<reference evidence="2 3" key="1">
    <citation type="submission" date="2024-07" db="EMBL/GenBank/DDBJ databases">
        <authorList>
            <person name="Thanompreechachai J."/>
            <person name="Duangmal K."/>
        </authorList>
    </citation>
    <scope>NUCLEOTIDE SEQUENCE [LARGE SCALE GENOMIC DNA]</scope>
    <source>
        <strain evidence="2 3">KCTC 19886</strain>
    </source>
</reference>
<dbReference type="PROSITE" id="PS51831">
    <property type="entry name" value="HD"/>
    <property type="match status" value="1"/>
</dbReference>
<keyword evidence="3" id="KW-1185">Reference proteome</keyword>
<dbReference type="InterPro" id="IPR003607">
    <property type="entry name" value="HD/PDEase_dom"/>
</dbReference>
<accession>A0ABV3P9M2</accession>
<dbReference type="SUPFAM" id="SSF109604">
    <property type="entry name" value="HD-domain/PDEase-like"/>
    <property type="match status" value="1"/>
</dbReference>
<feature type="domain" description="HD" evidence="1">
    <location>
        <begin position="57"/>
        <end position="163"/>
    </location>
</feature>
<dbReference type="InterPro" id="IPR006674">
    <property type="entry name" value="HD_domain"/>
</dbReference>
<dbReference type="Proteomes" id="UP001555826">
    <property type="component" value="Unassembled WGS sequence"/>
</dbReference>
<evidence type="ECO:0000313" key="2">
    <source>
        <dbReference type="EMBL" id="MEW9266063.1"/>
    </source>
</evidence>
<dbReference type="RefSeq" id="WP_367639192.1">
    <property type="nucleotide sequence ID" value="NZ_JBFNQN010000010.1"/>
</dbReference>
<dbReference type="CDD" id="cd00077">
    <property type="entry name" value="HDc"/>
    <property type="match status" value="1"/>
</dbReference>
<gene>
    <name evidence="2" type="ORF">AB1207_15025</name>
</gene>
<dbReference type="Pfam" id="PF01966">
    <property type="entry name" value="HD"/>
    <property type="match status" value="1"/>
</dbReference>
<organism evidence="2 3">
    <name type="scientific">Kineococcus endophyticus</name>
    <dbReference type="NCBI Taxonomy" id="1181883"/>
    <lineage>
        <taxon>Bacteria</taxon>
        <taxon>Bacillati</taxon>
        <taxon>Actinomycetota</taxon>
        <taxon>Actinomycetes</taxon>
        <taxon>Kineosporiales</taxon>
        <taxon>Kineosporiaceae</taxon>
        <taxon>Kineococcus</taxon>
    </lineage>
</organism>
<dbReference type="Gene3D" id="1.10.3210.10">
    <property type="entry name" value="Hypothetical protein af1432"/>
    <property type="match status" value="1"/>
</dbReference>
<evidence type="ECO:0000313" key="3">
    <source>
        <dbReference type="Proteomes" id="UP001555826"/>
    </source>
</evidence>
<sequence length="296" mass="32244">MSDTLALDGTYRDPLWGVTVVLTPLERELLRSWWVRRLQFVAHAGAAAAVTTQSYSRLEHSLGVLALTAHVAPDDHAARAGALLHDIGHLPLSHTFEGLGGLDHHELGRRRRAKLRPVLDRHGVVPVEPRRPGLMTLDHLDSYARSARVRGRPVDPAELLAGCSWVDGAVTCSPATARVLSDLVVDEAWSQSSPANVVATGLVRNWSAAVVDGPGIHSMTDDEFWVLLLTHPATGAQVAEFRRDPGAWTVVGHPAPGAVLHRTTRLYVDPPEVLGRPWQIAGELPPVPAERWIARR</sequence>
<evidence type="ECO:0000259" key="1">
    <source>
        <dbReference type="PROSITE" id="PS51831"/>
    </source>
</evidence>
<name>A0ABV3P9M2_9ACTN</name>
<dbReference type="SMART" id="SM00471">
    <property type="entry name" value="HDc"/>
    <property type="match status" value="1"/>
</dbReference>
<proteinExistence type="predicted"/>
<dbReference type="EMBL" id="JBFNQN010000010">
    <property type="protein sequence ID" value="MEW9266063.1"/>
    <property type="molecule type" value="Genomic_DNA"/>
</dbReference>
<protein>
    <submittedName>
        <fullName evidence="2">HD domain-containing protein</fullName>
    </submittedName>
</protein>
<comment type="caution">
    <text evidence="2">The sequence shown here is derived from an EMBL/GenBank/DDBJ whole genome shotgun (WGS) entry which is preliminary data.</text>
</comment>